<dbReference type="AlphaFoldDB" id="A0A812UTD5"/>
<dbReference type="Proteomes" id="UP000649617">
    <property type="component" value="Unassembled WGS sequence"/>
</dbReference>
<keyword evidence="2" id="KW-1185">Reference proteome</keyword>
<comment type="caution">
    <text evidence="1">The sequence shown here is derived from an EMBL/GenBank/DDBJ whole genome shotgun (WGS) entry which is preliminary data.</text>
</comment>
<gene>
    <name evidence="1" type="ORF">SPIL2461_LOCUS15713</name>
</gene>
<organism evidence="1 2">
    <name type="scientific">Symbiodinium pilosum</name>
    <name type="common">Dinoflagellate</name>
    <dbReference type="NCBI Taxonomy" id="2952"/>
    <lineage>
        <taxon>Eukaryota</taxon>
        <taxon>Sar</taxon>
        <taxon>Alveolata</taxon>
        <taxon>Dinophyceae</taxon>
        <taxon>Suessiales</taxon>
        <taxon>Symbiodiniaceae</taxon>
        <taxon>Symbiodinium</taxon>
    </lineage>
</organism>
<protein>
    <submittedName>
        <fullName evidence="1">Uncharacterized protein</fullName>
    </submittedName>
</protein>
<evidence type="ECO:0000313" key="2">
    <source>
        <dbReference type="Proteomes" id="UP000649617"/>
    </source>
</evidence>
<accession>A0A812UTD5</accession>
<dbReference type="OrthoDB" id="407991at2759"/>
<proteinExistence type="predicted"/>
<name>A0A812UTD5_SYMPI</name>
<dbReference type="EMBL" id="CAJNIZ010039335">
    <property type="protein sequence ID" value="CAE7589239.1"/>
    <property type="molecule type" value="Genomic_DNA"/>
</dbReference>
<sequence length="103" mass="11604">MPVAVTVVNPLDGTQKLGFTVGSGVGGKPTWGTLEAPAQREVFVQHPVYGEVKVRENFEETQRLRRESTWWARDERYFMDQSKVSRNQLLINEPTAKLSGSVI</sequence>
<evidence type="ECO:0000313" key="1">
    <source>
        <dbReference type="EMBL" id="CAE7589239.1"/>
    </source>
</evidence>
<reference evidence="1" key="1">
    <citation type="submission" date="2021-02" db="EMBL/GenBank/DDBJ databases">
        <authorList>
            <person name="Dougan E. K."/>
            <person name="Rhodes N."/>
            <person name="Thang M."/>
            <person name="Chan C."/>
        </authorList>
    </citation>
    <scope>NUCLEOTIDE SEQUENCE</scope>
</reference>